<dbReference type="CDD" id="cd09218">
    <property type="entry name" value="TLP-PA"/>
    <property type="match status" value="1"/>
</dbReference>
<proteinExistence type="inferred from homology"/>
<dbReference type="Gene3D" id="2.60.110.10">
    <property type="entry name" value="Thaumatin"/>
    <property type="match status" value="1"/>
</dbReference>
<dbReference type="PIRSF" id="PIRSF002703">
    <property type="entry name" value="Thaumatin"/>
    <property type="match status" value="1"/>
</dbReference>
<protein>
    <recommendedName>
        <fullName evidence="5">Thaumatin-like protein</fullName>
    </recommendedName>
</protein>
<dbReference type="EMBL" id="JARPOI010000007">
    <property type="protein sequence ID" value="KAJ9176098.1"/>
    <property type="molecule type" value="Genomic_DNA"/>
</dbReference>
<evidence type="ECO:0000313" key="4">
    <source>
        <dbReference type="Proteomes" id="UP001174677"/>
    </source>
</evidence>
<sequence length="235" mass="25183">MAYWHFLLLLLISVSGSDAAVFTLSNRCRSTIWPGILSGAGKPQLMEGGFELKPGQSVNINASQGWSGRIWARTGCSFDSSGRGKCITGDCGGILRCAGAGGKPPASLAEFTLDSPIDYYDVSLVDGFNLPFSILPSGGKVGCKTTHCVSNLNRECPGNLQLKWNGQVVACKSACLAFGKPEYCCTGDYSSPQTCKPTNYSKVFKAACPTAYSYAYDDPSSTFTCKGANYWIRFF</sequence>
<dbReference type="PRINTS" id="PR00347">
    <property type="entry name" value="THAUMATIN"/>
</dbReference>
<dbReference type="PANTHER" id="PTHR31048">
    <property type="entry name" value="OS03G0233200 PROTEIN"/>
    <property type="match status" value="1"/>
</dbReference>
<evidence type="ECO:0008006" key="5">
    <source>
        <dbReference type="Google" id="ProtNLM"/>
    </source>
</evidence>
<comment type="similarity">
    <text evidence="1">Belongs to the thaumatin family.</text>
</comment>
<dbReference type="InterPro" id="IPR037176">
    <property type="entry name" value="Osmotin/thaumatin-like_sf"/>
</dbReference>
<accession>A0ABQ9M8Y0</accession>
<keyword evidence="4" id="KW-1185">Reference proteome</keyword>
<dbReference type="PROSITE" id="PS00316">
    <property type="entry name" value="THAUMATIN_1"/>
    <property type="match status" value="1"/>
</dbReference>
<reference evidence="3" key="1">
    <citation type="journal article" date="2023" name="Plant Biotechnol. J.">
        <title>Chromosome-level wild Hevea brasiliensis genome provides new tools for genomic-assisted breeding and valuable loci to elevate rubber yield.</title>
        <authorList>
            <person name="Cheng H."/>
            <person name="Song X."/>
            <person name="Hu Y."/>
            <person name="Wu T."/>
            <person name="Yang Q."/>
            <person name="An Z."/>
            <person name="Feng S."/>
            <person name="Deng Z."/>
            <person name="Wu W."/>
            <person name="Zeng X."/>
            <person name="Tu M."/>
            <person name="Wang X."/>
            <person name="Huang H."/>
        </authorList>
    </citation>
    <scope>NUCLEOTIDE SEQUENCE</scope>
    <source>
        <strain evidence="3">MT/VB/25A 57/8</strain>
    </source>
</reference>
<comment type="caution">
    <text evidence="3">The sequence shown here is derived from an EMBL/GenBank/DDBJ whole genome shotgun (WGS) entry which is preliminary data.</text>
</comment>
<dbReference type="Proteomes" id="UP001174677">
    <property type="component" value="Chromosome 7"/>
</dbReference>
<feature type="signal peptide" evidence="2">
    <location>
        <begin position="1"/>
        <end position="19"/>
    </location>
</feature>
<gene>
    <name evidence="3" type="ORF">P3X46_011447</name>
</gene>
<evidence type="ECO:0000256" key="2">
    <source>
        <dbReference type="SAM" id="SignalP"/>
    </source>
</evidence>
<keyword evidence="2" id="KW-0732">Signal</keyword>
<evidence type="ECO:0000256" key="1">
    <source>
        <dbReference type="ARBA" id="ARBA00010607"/>
    </source>
</evidence>
<dbReference type="InterPro" id="IPR001938">
    <property type="entry name" value="Thaumatin"/>
</dbReference>
<feature type="chain" id="PRO_5046891158" description="Thaumatin-like protein" evidence="2">
    <location>
        <begin position="20"/>
        <end position="235"/>
    </location>
</feature>
<dbReference type="Pfam" id="PF00314">
    <property type="entry name" value="Thaumatin"/>
    <property type="match status" value="1"/>
</dbReference>
<organism evidence="3 4">
    <name type="scientific">Hevea brasiliensis</name>
    <name type="common">Para rubber tree</name>
    <name type="synonym">Siphonia brasiliensis</name>
    <dbReference type="NCBI Taxonomy" id="3981"/>
    <lineage>
        <taxon>Eukaryota</taxon>
        <taxon>Viridiplantae</taxon>
        <taxon>Streptophyta</taxon>
        <taxon>Embryophyta</taxon>
        <taxon>Tracheophyta</taxon>
        <taxon>Spermatophyta</taxon>
        <taxon>Magnoliopsida</taxon>
        <taxon>eudicotyledons</taxon>
        <taxon>Gunneridae</taxon>
        <taxon>Pentapetalae</taxon>
        <taxon>rosids</taxon>
        <taxon>fabids</taxon>
        <taxon>Malpighiales</taxon>
        <taxon>Euphorbiaceae</taxon>
        <taxon>Crotonoideae</taxon>
        <taxon>Micrandreae</taxon>
        <taxon>Hevea</taxon>
    </lineage>
</organism>
<evidence type="ECO:0000313" key="3">
    <source>
        <dbReference type="EMBL" id="KAJ9176098.1"/>
    </source>
</evidence>
<dbReference type="PROSITE" id="PS51367">
    <property type="entry name" value="THAUMATIN_2"/>
    <property type="match status" value="1"/>
</dbReference>
<dbReference type="SUPFAM" id="SSF49870">
    <property type="entry name" value="Osmotin, thaumatin-like protein"/>
    <property type="match status" value="1"/>
</dbReference>
<dbReference type="SMART" id="SM00205">
    <property type="entry name" value="THN"/>
    <property type="match status" value="1"/>
</dbReference>
<dbReference type="InterPro" id="IPR017949">
    <property type="entry name" value="Thaumatin_CS"/>
</dbReference>
<name>A0ABQ9M8Y0_HEVBR</name>